<dbReference type="STRING" id="1396826.PHA8399_04236"/>
<protein>
    <recommendedName>
        <fullName evidence="2 4">Cell division topological specificity factor</fullName>
    </recommendedName>
</protein>
<dbReference type="EMBL" id="CYSR01000040">
    <property type="protein sequence ID" value="CUI02075.1"/>
    <property type="molecule type" value="Genomic_DNA"/>
</dbReference>
<dbReference type="Gene3D" id="3.30.1070.10">
    <property type="entry name" value="Cell division topological specificity factor MinE"/>
    <property type="match status" value="1"/>
</dbReference>
<dbReference type="GO" id="GO:0032955">
    <property type="term" value="P:regulation of division septum assembly"/>
    <property type="evidence" value="ECO:0007669"/>
    <property type="project" value="InterPro"/>
</dbReference>
<evidence type="ECO:0000313" key="8">
    <source>
        <dbReference type="Proteomes" id="UP001058514"/>
    </source>
</evidence>
<reference evidence="5 7" key="1">
    <citation type="submission" date="2015-09" db="EMBL/GenBank/DDBJ databases">
        <authorList>
            <consortium name="Swine Surveillance"/>
        </authorList>
    </citation>
    <scope>NUCLEOTIDE SEQUENCE [LARGE SCALE GENOMIC DNA]</scope>
    <source>
        <strain evidence="5 7">CECT 8399</strain>
    </source>
</reference>
<dbReference type="HAMAP" id="MF_00262">
    <property type="entry name" value="MinE"/>
    <property type="match status" value="1"/>
</dbReference>
<dbReference type="Proteomes" id="UP000051326">
    <property type="component" value="Unassembled WGS sequence"/>
</dbReference>
<evidence type="ECO:0000256" key="2">
    <source>
        <dbReference type="ARBA" id="ARBA00020112"/>
    </source>
</evidence>
<keyword evidence="4" id="KW-0131">Cell cycle</keyword>
<dbReference type="AlphaFoldDB" id="A0A0P1HF33"/>
<dbReference type="NCBIfam" id="NF001422">
    <property type="entry name" value="PRK00296.1"/>
    <property type="match status" value="1"/>
</dbReference>
<dbReference type="SUPFAM" id="SSF55229">
    <property type="entry name" value="Cell division protein MinE topological specificity domain"/>
    <property type="match status" value="1"/>
</dbReference>
<keyword evidence="8" id="KW-1185">Reference proteome</keyword>
<evidence type="ECO:0000256" key="4">
    <source>
        <dbReference type="HAMAP-Rule" id="MF_00262"/>
    </source>
</evidence>
<evidence type="ECO:0000256" key="3">
    <source>
        <dbReference type="ARBA" id="ARBA00025265"/>
    </source>
</evidence>
<evidence type="ECO:0000313" key="7">
    <source>
        <dbReference type="Proteomes" id="UP000051326"/>
    </source>
</evidence>
<sequence>MFGFSLRPRKASASTAKERLQILLAHERSGSGGARPDCLPQLQREILEVIRRHMQIGDEAIDIRMERGDELSSLEINIEFPGKLGVN</sequence>
<reference evidence="6" key="2">
    <citation type="submission" date="2021-08" db="EMBL/GenBank/DDBJ databases">
        <authorList>
            <person name="Nwanade C."/>
            <person name="Wang M."/>
            <person name="Masoudi A."/>
            <person name="Yu Z."/>
            <person name="Liu J."/>
        </authorList>
    </citation>
    <scope>NUCLEOTIDE SEQUENCE</scope>
    <source>
        <strain evidence="6">S166</strain>
    </source>
</reference>
<dbReference type="NCBIfam" id="TIGR01215">
    <property type="entry name" value="minE"/>
    <property type="match status" value="1"/>
</dbReference>
<organism evidence="5 7">
    <name type="scientific">Leisingera aquaemixtae</name>
    <dbReference type="NCBI Taxonomy" id="1396826"/>
    <lineage>
        <taxon>Bacteria</taxon>
        <taxon>Pseudomonadati</taxon>
        <taxon>Pseudomonadota</taxon>
        <taxon>Alphaproteobacteria</taxon>
        <taxon>Rhodobacterales</taxon>
        <taxon>Roseobacteraceae</taxon>
        <taxon>Leisingera</taxon>
    </lineage>
</organism>
<evidence type="ECO:0000256" key="1">
    <source>
        <dbReference type="ARBA" id="ARBA00008168"/>
    </source>
</evidence>
<name>A0A0P1HF33_9RHOB</name>
<accession>A0A0P1HF33</accession>
<dbReference type="InterPro" id="IPR005527">
    <property type="entry name" value="MinE"/>
</dbReference>
<dbReference type="GO" id="GO:0051301">
    <property type="term" value="P:cell division"/>
    <property type="evidence" value="ECO:0007669"/>
    <property type="project" value="UniProtKB-KW"/>
</dbReference>
<keyword evidence="4 5" id="KW-0132">Cell division</keyword>
<dbReference type="EMBL" id="CP081051">
    <property type="protein sequence ID" value="UWQ40012.1"/>
    <property type="molecule type" value="Genomic_DNA"/>
</dbReference>
<dbReference type="RefSeq" id="WP_058288035.1">
    <property type="nucleotide sequence ID" value="NZ_CP041159.1"/>
</dbReference>
<evidence type="ECO:0000313" key="6">
    <source>
        <dbReference type="EMBL" id="UWQ40012.1"/>
    </source>
</evidence>
<evidence type="ECO:0000313" key="5">
    <source>
        <dbReference type="EMBL" id="CUI02075.1"/>
    </source>
</evidence>
<proteinExistence type="inferred from homology"/>
<dbReference type="Pfam" id="PF03776">
    <property type="entry name" value="MinE"/>
    <property type="match status" value="1"/>
</dbReference>
<comment type="function">
    <text evidence="3 4">Prevents the cell division inhibition by proteins MinC and MinD at internal division sites while permitting inhibition at polar sites. This ensures cell division at the proper site by restricting the formation of a division septum at the midpoint of the long axis of the cell.</text>
</comment>
<dbReference type="Proteomes" id="UP001058514">
    <property type="component" value="Chromosome"/>
</dbReference>
<gene>
    <name evidence="4 5" type="primary">minE</name>
    <name evidence="6" type="ORF">K3718_10505</name>
    <name evidence="5" type="ORF">PHA8399_04236</name>
</gene>
<dbReference type="InterPro" id="IPR036707">
    <property type="entry name" value="MinE_sf"/>
</dbReference>
<comment type="similarity">
    <text evidence="1 4">Belongs to the MinE family.</text>
</comment>